<dbReference type="PANTHER" id="PTHR41523">
    <property type="entry name" value="TWO-COMPONENT SYSTEM SENSOR PROTEIN"/>
    <property type="match status" value="1"/>
</dbReference>
<evidence type="ECO:0000256" key="14">
    <source>
        <dbReference type="SAM" id="Phobius"/>
    </source>
</evidence>
<evidence type="ECO:0000256" key="6">
    <source>
        <dbReference type="ARBA" id="ARBA00022692"/>
    </source>
</evidence>
<evidence type="ECO:0000256" key="1">
    <source>
        <dbReference type="ARBA" id="ARBA00000085"/>
    </source>
</evidence>
<dbReference type="InterPro" id="IPR025201">
    <property type="entry name" value="KdpD_TM"/>
</dbReference>
<organism evidence="16 17">
    <name type="scientific">Methylobacterium symbioticum</name>
    <dbReference type="NCBI Taxonomy" id="2584084"/>
    <lineage>
        <taxon>Bacteria</taxon>
        <taxon>Pseudomonadati</taxon>
        <taxon>Pseudomonadota</taxon>
        <taxon>Alphaproteobacteria</taxon>
        <taxon>Hyphomicrobiales</taxon>
        <taxon>Methylobacteriaceae</taxon>
        <taxon>Methylobacterium</taxon>
    </lineage>
</organism>
<feature type="transmembrane region" description="Helical" evidence="14">
    <location>
        <begin position="74"/>
        <end position="92"/>
    </location>
</feature>
<evidence type="ECO:0000313" key="17">
    <source>
        <dbReference type="Proteomes" id="UP000410984"/>
    </source>
</evidence>
<feature type="region of interest" description="Disordered" evidence="13">
    <location>
        <begin position="1"/>
        <end position="20"/>
    </location>
</feature>
<dbReference type="InterPro" id="IPR005467">
    <property type="entry name" value="His_kinase_dom"/>
</dbReference>
<keyword evidence="7" id="KW-0547">Nucleotide-binding</keyword>
<dbReference type="PROSITE" id="PS50109">
    <property type="entry name" value="HIS_KIN"/>
    <property type="match status" value="1"/>
</dbReference>
<keyword evidence="12 14" id="KW-0472">Membrane</keyword>
<dbReference type="InterPro" id="IPR036890">
    <property type="entry name" value="HATPase_C_sf"/>
</dbReference>
<evidence type="ECO:0000313" key="16">
    <source>
        <dbReference type="EMBL" id="VUD74877.1"/>
    </source>
</evidence>
<evidence type="ECO:0000256" key="3">
    <source>
        <dbReference type="ARBA" id="ARBA00012438"/>
    </source>
</evidence>
<keyword evidence="6 14" id="KW-0812">Transmembrane</keyword>
<dbReference type="Pfam" id="PF07568">
    <property type="entry name" value="HisKA_2"/>
    <property type="match status" value="1"/>
</dbReference>
<keyword evidence="11" id="KW-0902">Two-component regulatory system</keyword>
<evidence type="ECO:0000259" key="15">
    <source>
        <dbReference type="PROSITE" id="PS50109"/>
    </source>
</evidence>
<feature type="transmembrane region" description="Helical" evidence="14">
    <location>
        <begin position="104"/>
        <end position="125"/>
    </location>
</feature>
<protein>
    <recommendedName>
        <fullName evidence="3">histidine kinase</fullName>
        <ecNumber evidence="3">2.7.13.3</ecNumber>
    </recommendedName>
</protein>
<keyword evidence="5 16" id="KW-0808">Transferase</keyword>
<keyword evidence="10 14" id="KW-1133">Transmembrane helix</keyword>
<evidence type="ECO:0000256" key="9">
    <source>
        <dbReference type="ARBA" id="ARBA00022840"/>
    </source>
</evidence>
<dbReference type="Proteomes" id="UP000410984">
    <property type="component" value="Unassembled WGS sequence"/>
</dbReference>
<dbReference type="GO" id="GO:0004673">
    <property type="term" value="F:protein histidine kinase activity"/>
    <property type="evidence" value="ECO:0007669"/>
    <property type="project" value="UniProtKB-EC"/>
</dbReference>
<evidence type="ECO:0000256" key="4">
    <source>
        <dbReference type="ARBA" id="ARBA00022553"/>
    </source>
</evidence>
<dbReference type="InterPro" id="IPR038318">
    <property type="entry name" value="KdpD_sf"/>
</dbReference>
<name>A0A509EKH6_9HYPH</name>
<gene>
    <name evidence="16" type="ORF">MET9862_05510</name>
</gene>
<dbReference type="Pfam" id="PF13493">
    <property type="entry name" value="DUF4118"/>
    <property type="match status" value="1"/>
</dbReference>
<dbReference type="Gene3D" id="3.30.565.10">
    <property type="entry name" value="Histidine kinase-like ATPase, C-terminal domain"/>
    <property type="match status" value="1"/>
</dbReference>
<dbReference type="InterPro" id="IPR011495">
    <property type="entry name" value="Sig_transdc_His_kin_sub2_dim/P"/>
</dbReference>
<dbReference type="EC" id="2.7.13.3" evidence="3"/>
<comment type="catalytic activity">
    <reaction evidence="1">
        <text>ATP + protein L-histidine = ADP + protein N-phospho-L-histidine.</text>
        <dbReference type="EC" id="2.7.13.3"/>
    </reaction>
</comment>
<dbReference type="RefSeq" id="WP_142586131.1">
    <property type="nucleotide sequence ID" value="NZ_CABFPH010000168.1"/>
</dbReference>
<dbReference type="OrthoDB" id="7991996at2"/>
<evidence type="ECO:0000256" key="13">
    <source>
        <dbReference type="SAM" id="MobiDB-lite"/>
    </source>
</evidence>
<dbReference type="GO" id="GO:0000160">
    <property type="term" value="P:phosphorelay signal transduction system"/>
    <property type="evidence" value="ECO:0007669"/>
    <property type="project" value="UniProtKB-KW"/>
</dbReference>
<comment type="subcellular location">
    <subcellularLocation>
        <location evidence="2">Membrane</location>
        <topology evidence="2">Multi-pass membrane protein</topology>
    </subcellularLocation>
</comment>
<accession>A0A509EKH6</accession>
<proteinExistence type="predicted"/>
<keyword evidence="9" id="KW-0067">ATP-binding</keyword>
<feature type="transmembrane region" description="Helical" evidence="14">
    <location>
        <begin position="28"/>
        <end position="49"/>
    </location>
</feature>
<dbReference type="Pfam" id="PF13581">
    <property type="entry name" value="HATPase_c_2"/>
    <property type="match status" value="1"/>
</dbReference>
<evidence type="ECO:0000256" key="8">
    <source>
        <dbReference type="ARBA" id="ARBA00022777"/>
    </source>
</evidence>
<keyword evidence="4" id="KW-0597">Phosphoprotein</keyword>
<dbReference type="GO" id="GO:0005524">
    <property type="term" value="F:ATP binding"/>
    <property type="evidence" value="ECO:0007669"/>
    <property type="project" value="UniProtKB-KW"/>
</dbReference>
<feature type="compositionally biased region" description="Polar residues" evidence="13">
    <location>
        <begin position="1"/>
        <end position="10"/>
    </location>
</feature>
<dbReference type="SUPFAM" id="SSF55874">
    <property type="entry name" value="ATPase domain of HSP90 chaperone/DNA topoisomerase II/histidine kinase"/>
    <property type="match status" value="1"/>
</dbReference>
<dbReference type="EMBL" id="CABFPH010000168">
    <property type="protein sequence ID" value="VUD74877.1"/>
    <property type="molecule type" value="Genomic_DNA"/>
</dbReference>
<reference evidence="16 17" key="1">
    <citation type="submission" date="2019-06" db="EMBL/GenBank/DDBJ databases">
        <authorList>
            <person name="Rodrigo-Torres L."/>
            <person name="Arahal R. D."/>
            <person name="Lucena T."/>
        </authorList>
    </citation>
    <scope>NUCLEOTIDE SEQUENCE [LARGE SCALE GENOMIC DNA]</scope>
    <source>
        <strain evidence="16 17">SB0023/3</strain>
    </source>
</reference>
<dbReference type="GO" id="GO:0016020">
    <property type="term" value="C:membrane"/>
    <property type="evidence" value="ECO:0007669"/>
    <property type="project" value="UniProtKB-SubCell"/>
</dbReference>
<evidence type="ECO:0000256" key="7">
    <source>
        <dbReference type="ARBA" id="ARBA00022741"/>
    </source>
</evidence>
<dbReference type="PANTHER" id="PTHR41523:SF8">
    <property type="entry name" value="ETHYLENE RESPONSE SENSOR PROTEIN"/>
    <property type="match status" value="1"/>
</dbReference>
<feature type="domain" description="Histidine kinase" evidence="15">
    <location>
        <begin position="152"/>
        <end position="345"/>
    </location>
</feature>
<dbReference type="Gene3D" id="1.20.120.620">
    <property type="entry name" value="Backbone structure of the membrane domain of e. Coli histidine kinase receptor kdpd"/>
    <property type="match status" value="1"/>
</dbReference>
<evidence type="ECO:0000256" key="12">
    <source>
        <dbReference type="ARBA" id="ARBA00023136"/>
    </source>
</evidence>
<keyword evidence="8 16" id="KW-0418">Kinase</keyword>
<evidence type="ECO:0000256" key="11">
    <source>
        <dbReference type="ARBA" id="ARBA00023012"/>
    </source>
</evidence>
<keyword evidence="17" id="KW-1185">Reference proteome</keyword>
<evidence type="ECO:0000256" key="5">
    <source>
        <dbReference type="ARBA" id="ARBA00022679"/>
    </source>
</evidence>
<evidence type="ECO:0000256" key="2">
    <source>
        <dbReference type="ARBA" id="ARBA00004141"/>
    </source>
</evidence>
<dbReference type="InterPro" id="IPR003594">
    <property type="entry name" value="HATPase_dom"/>
</dbReference>
<dbReference type="SMART" id="SM00387">
    <property type="entry name" value="HATPase_c"/>
    <property type="match status" value="1"/>
</dbReference>
<sequence>MRDIQATESQAAPPDAEGRTHRPGRAGLIEGLAAFALLAAYTALCLRLFPKTPSQGYVVYEAAFAVMAFRSGRVAALWAVGLSATAIAYFLLRGEGLAVSEPTEALGLLGFIAAGLCIVLTVSSLQARLSRADGRLTRLARQTDNLSALLKEISHRIGNDLGALVSVAELQAAQAEHAETRRALSSLADRIHVFGSVYRRLRATSGPAGRLEMRAFLTGLCDELRAAHLGLRPVSLETAVEPHRLSADQAVLVGLVLNEAVTNAVKHAFPDDRPGQIQVAFGKEADGWLALTVADDGDGLRAGAPESGGLGQRVMRGMASQLGGSFVLTREDGRTRACLRFPDRGPGPGRRHA</sequence>
<dbReference type="AlphaFoldDB" id="A0A509EKH6"/>
<evidence type="ECO:0000256" key="10">
    <source>
        <dbReference type="ARBA" id="ARBA00022989"/>
    </source>
</evidence>